<dbReference type="InterPro" id="IPR014942">
    <property type="entry name" value="AbiEii"/>
</dbReference>
<name>A0A7C6EFG3_UNCW3</name>
<sequence length="221" mass="25059">MINPRFLPKQSQRVFKILTQLPIWDDFYIGGGTGLILRFGHRLSADFDLFSPTNRLSSPERRLLYSWLKKAGKTVVESTREGSFRLTFEGVTLGFFYYDYPLIAPLERYGKVKVASLEDIALMKIAAIIGRGSKKDFVDLYFILKKGGIGLAKLLSLARKKFPHVRDVAIQALQALTYFTDAETETIQGKLKMAKPIAWQKIKSFLISEVTKYARAVLGIK</sequence>
<dbReference type="AlphaFoldDB" id="A0A7C6EFG3"/>
<comment type="caution">
    <text evidence="1">The sequence shown here is derived from an EMBL/GenBank/DDBJ whole genome shotgun (WGS) entry which is preliminary data.</text>
</comment>
<dbReference type="EMBL" id="DTLI01000071">
    <property type="protein sequence ID" value="HHS51803.1"/>
    <property type="molecule type" value="Genomic_DNA"/>
</dbReference>
<gene>
    <name evidence="1" type="ORF">ENW73_02905</name>
</gene>
<evidence type="ECO:0000313" key="1">
    <source>
        <dbReference type="EMBL" id="HHS51803.1"/>
    </source>
</evidence>
<organism evidence="1">
    <name type="scientific">candidate division WOR-3 bacterium</name>
    <dbReference type="NCBI Taxonomy" id="2052148"/>
    <lineage>
        <taxon>Bacteria</taxon>
        <taxon>Bacteria division WOR-3</taxon>
    </lineage>
</organism>
<protein>
    <recommendedName>
        <fullName evidence="2">Nucleotidyl transferase AbiEii/AbiGii toxin family protein</fullName>
    </recommendedName>
</protein>
<accession>A0A7C6EFG3</accession>
<proteinExistence type="predicted"/>
<evidence type="ECO:0008006" key="2">
    <source>
        <dbReference type="Google" id="ProtNLM"/>
    </source>
</evidence>
<reference evidence="1" key="1">
    <citation type="journal article" date="2020" name="mSystems">
        <title>Genome- and Community-Level Interaction Insights into Carbon Utilization and Element Cycling Functions of Hydrothermarchaeota in Hydrothermal Sediment.</title>
        <authorList>
            <person name="Zhou Z."/>
            <person name="Liu Y."/>
            <person name="Xu W."/>
            <person name="Pan J."/>
            <person name="Luo Z.H."/>
            <person name="Li M."/>
        </authorList>
    </citation>
    <scope>NUCLEOTIDE SEQUENCE [LARGE SCALE GENOMIC DNA]</scope>
    <source>
        <strain evidence="1">SpSt-876</strain>
    </source>
</reference>
<dbReference type="Pfam" id="PF08843">
    <property type="entry name" value="AbiEii"/>
    <property type="match status" value="1"/>
</dbReference>